<dbReference type="InterPro" id="IPR014312">
    <property type="entry name" value="Succ_DH_anchor"/>
</dbReference>
<keyword evidence="10 19" id="KW-0812">Transmembrane</keyword>
<evidence type="ECO:0000256" key="6">
    <source>
        <dbReference type="ARBA" id="ARBA00022475"/>
    </source>
</evidence>
<dbReference type="Proteomes" id="UP000002383">
    <property type="component" value="Chromosome"/>
</dbReference>
<dbReference type="GO" id="GO:0005886">
    <property type="term" value="C:plasma membrane"/>
    <property type="evidence" value="ECO:0007669"/>
    <property type="project" value="UniProtKB-SubCell"/>
</dbReference>
<evidence type="ECO:0000256" key="13">
    <source>
        <dbReference type="ARBA" id="ARBA00022989"/>
    </source>
</evidence>
<keyword evidence="15 16" id="KW-0472">Membrane</keyword>
<dbReference type="STRING" id="396588.Tgr7_1466"/>
<dbReference type="Pfam" id="PF01127">
    <property type="entry name" value="Sdh_cyt"/>
    <property type="match status" value="1"/>
</dbReference>
<dbReference type="GO" id="GO:0020037">
    <property type="term" value="F:heme binding"/>
    <property type="evidence" value="ECO:0007669"/>
    <property type="project" value="InterPro"/>
</dbReference>
<keyword evidence="6 16" id="KW-1003">Cell membrane</keyword>
<gene>
    <name evidence="20" type="ordered locus">Tgr7_1466</name>
</gene>
<feature type="binding site" description="axial binding residue" evidence="18">
    <location>
        <position position="66"/>
    </location>
    <ligand>
        <name>heme</name>
        <dbReference type="ChEBI" id="CHEBI:30413"/>
        <note>ligand shared with second transmembrane subunit</note>
    </ligand>
    <ligandPart>
        <name>Fe</name>
        <dbReference type="ChEBI" id="CHEBI:18248"/>
    </ligandPart>
</feature>
<comment type="pathway">
    <text evidence="3 16">Carbohydrate metabolism; tricarboxylic acid cycle.</text>
</comment>
<evidence type="ECO:0000256" key="5">
    <source>
        <dbReference type="ARBA" id="ARBA00022448"/>
    </source>
</evidence>
<dbReference type="GO" id="GO:0009055">
    <property type="term" value="F:electron transfer activity"/>
    <property type="evidence" value="ECO:0007669"/>
    <property type="project" value="TreeGrafter"/>
</dbReference>
<evidence type="ECO:0000256" key="3">
    <source>
        <dbReference type="ARBA" id="ARBA00005163"/>
    </source>
</evidence>
<dbReference type="eggNOG" id="COG2142">
    <property type="taxonomic scope" value="Bacteria"/>
</dbReference>
<dbReference type="AlphaFoldDB" id="B8GRJ6"/>
<evidence type="ECO:0000256" key="8">
    <source>
        <dbReference type="ARBA" id="ARBA00022532"/>
    </source>
</evidence>
<keyword evidence="7 16" id="KW-0997">Cell inner membrane</keyword>
<feature type="binding site" evidence="17">
    <location>
        <position position="78"/>
    </location>
    <ligand>
        <name>a ubiquinone</name>
        <dbReference type="ChEBI" id="CHEBI:16389"/>
    </ligand>
</feature>
<dbReference type="PIRSF" id="PIRSF000169">
    <property type="entry name" value="SDH_D"/>
    <property type="match status" value="1"/>
</dbReference>
<feature type="transmembrane region" description="Helical" evidence="19">
    <location>
        <begin position="52"/>
        <end position="71"/>
    </location>
</feature>
<evidence type="ECO:0000313" key="21">
    <source>
        <dbReference type="Proteomes" id="UP000002383"/>
    </source>
</evidence>
<evidence type="ECO:0000256" key="15">
    <source>
        <dbReference type="ARBA" id="ARBA00023136"/>
    </source>
</evidence>
<keyword evidence="21" id="KW-1185">Reference proteome</keyword>
<evidence type="ECO:0000256" key="18">
    <source>
        <dbReference type="PIRSR" id="PIRSR000169-2"/>
    </source>
</evidence>
<dbReference type="SUPFAM" id="SSF81343">
    <property type="entry name" value="Fumarate reductase respiratory complex transmembrane subunits"/>
    <property type="match status" value="1"/>
</dbReference>
<dbReference type="InterPro" id="IPR034804">
    <property type="entry name" value="SQR/QFR_C/D"/>
</dbReference>
<name>B8GRJ6_THISH</name>
<keyword evidence="8 16" id="KW-0816">Tricarboxylic acid cycle</keyword>
<comment type="function">
    <text evidence="1 16">Membrane-anchoring subunit of succinate dehydrogenase (SDH).</text>
</comment>
<dbReference type="GO" id="GO:0017004">
    <property type="term" value="P:cytochrome complex assembly"/>
    <property type="evidence" value="ECO:0007669"/>
    <property type="project" value="TreeGrafter"/>
</dbReference>
<evidence type="ECO:0000256" key="4">
    <source>
        <dbReference type="ARBA" id="ARBA00019425"/>
    </source>
</evidence>
<dbReference type="GO" id="GO:0006099">
    <property type="term" value="P:tricarboxylic acid cycle"/>
    <property type="evidence" value="ECO:0007669"/>
    <property type="project" value="UniProtKB-UniRule"/>
</dbReference>
<evidence type="ECO:0000256" key="2">
    <source>
        <dbReference type="ARBA" id="ARBA00004429"/>
    </source>
</evidence>
<dbReference type="HOGENOM" id="CLU_151315_2_1_6"/>
<keyword evidence="14 18" id="KW-0408">Iron</keyword>
<keyword evidence="13 19" id="KW-1133">Transmembrane helix</keyword>
<feature type="transmembrane region" description="Helical" evidence="19">
    <location>
        <begin position="83"/>
        <end position="108"/>
    </location>
</feature>
<evidence type="ECO:0000313" key="20">
    <source>
        <dbReference type="EMBL" id="ACL72550.1"/>
    </source>
</evidence>
<evidence type="ECO:0000256" key="16">
    <source>
        <dbReference type="PIRNR" id="PIRNR000169"/>
    </source>
</evidence>
<keyword evidence="9 18" id="KW-0349">Heme</keyword>
<dbReference type="NCBIfam" id="TIGR02968">
    <property type="entry name" value="succ_dehyd_anc"/>
    <property type="match status" value="1"/>
</dbReference>
<protein>
    <recommendedName>
        <fullName evidence="4 16">Succinate dehydrogenase hydrophobic membrane anchor subunit</fullName>
    </recommendedName>
</protein>
<dbReference type="PANTHER" id="PTHR38689">
    <property type="entry name" value="SUCCINATE DEHYDROGENASE HYDROPHOBIC MEMBRANE ANCHOR SUBUNIT"/>
    <property type="match status" value="1"/>
</dbReference>
<dbReference type="PANTHER" id="PTHR38689:SF1">
    <property type="entry name" value="SUCCINATE DEHYDROGENASE HYDROPHOBIC MEMBRANE ANCHOR SUBUNIT"/>
    <property type="match status" value="1"/>
</dbReference>
<evidence type="ECO:0000256" key="17">
    <source>
        <dbReference type="PIRSR" id="PIRSR000169-1"/>
    </source>
</evidence>
<dbReference type="GO" id="GO:0046872">
    <property type="term" value="F:metal ion binding"/>
    <property type="evidence" value="ECO:0007669"/>
    <property type="project" value="UniProtKB-KW"/>
</dbReference>
<evidence type="ECO:0000256" key="1">
    <source>
        <dbReference type="ARBA" id="ARBA00004050"/>
    </source>
</evidence>
<dbReference type="UniPathway" id="UPA00223"/>
<keyword evidence="12 16" id="KW-0249">Electron transport</keyword>
<keyword evidence="5 16" id="KW-0813">Transport</keyword>
<evidence type="ECO:0000256" key="7">
    <source>
        <dbReference type="ARBA" id="ARBA00022519"/>
    </source>
</evidence>
<reference evidence="20 21" key="1">
    <citation type="journal article" date="2011" name="Stand. Genomic Sci.">
        <title>Complete genome sequence of 'Thioalkalivibrio sulfidophilus' HL-EbGr7.</title>
        <authorList>
            <person name="Muyzer G."/>
            <person name="Sorokin D.Y."/>
            <person name="Mavromatis K."/>
            <person name="Lapidus A."/>
            <person name="Clum A."/>
            <person name="Ivanova N."/>
            <person name="Pati A."/>
            <person name="d'Haeseleer P."/>
            <person name="Woyke T."/>
            <person name="Kyrpides N.C."/>
        </authorList>
    </citation>
    <scope>NUCLEOTIDE SEQUENCE [LARGE SCALE GENOMIC DNA]</scope>
    <source>
        <strain evidence="20 21">HL-EbGR7</strain>
    </source>
</reference>
<comment type="cofactor">
    <cofactor evidence="18">
        <name>heme</name>
        <dbReference type="ChEBI" id="CHEBI:30413"/>
    </cofactor>
    <text evidence="18">The heme is bound between the two transmembrane subunits.</text>
</comment>
<dbReference type="InterPro" id="IPR000701">
    <property type="entry name" value="SuccDH_FuR_B_TM-su"/>
</dbReference>
<proteinExistence type="predicted"/>
<evidence type="ECO:0000256" key="14">
    <source>
        <dbReference type="ARBA" id="ARBA00023004"/>
    </source>
</evidence>
<evidence type="ECO:0000256" key="11">
    <source>
        <dbReference type="ARBA" id="ARBA00022723"/>
    </source>
</evidence>
<evidence type="ECO:0000256" key="12">
    <source>
        <dbReference type="ARBA" id="ARBA00022982"/>
    </source>
</evidence>
<dbReference type="EMBL" id="CP001339">
    <property type="protein sequence ID" value="ACL72550.1"/>
    <property type="molecule type" value="Genomic_DNA"/>
</dbReference>
<sequence length="115" mass="12327" precursor="true">MRGGMSGMGAWLWQRLTALYLGVYILVLLLALVLSGGPSAGAWQGWMTHPGALLASALFLGAWLMHAWIGLRDVVVDYVHPFGARVTVLVAVALFLLSCGIWGTFILIQAASSWA</sequence>
<evidence type="ECO:0000256" key="10">
    <source>
        <dbReference type="ARBA" id="ARBA00022692"/>
    </source>
</evidence>
<evidence type="ECO:0000256" key="19">
    <source>
        <dbReference type="SAM" id="Phobius"/>
    </source>
</evidence>
<accession>B8GRJ6</accession>
<evidence type="ECO:0000256" key="9">
    <source>
        <dbReference type="ARBA" id="ARBA00022617"/>
    </source>
</evidence>
<comment type="subcellular location">
    <subcellularLocation>
        <location evidence="2 16">Cell inner membrane</location>
        <topology evidence="2 16">Multi-pass membrane protein</topology>
    </subcellularLocation>
</comment>
<organism evidence="20 21">
    <name type="scientific">Thioalkalivibrio sulfidiphilus (strain HL-EbGR7)</name>
    <dbReference type="NCBI Taxonomy" id="396588"/>
    <lineage>
        <taxon>Bacteria</taxon>
        <taxon>Pseudomonadati</taxon>
        <taxon>Pseudomonadota</taxon>
        <taxon>Gammaproteobacteria</taxon>
        <taxon>Chromatiales</taxon>
        <taxon>Ectothiorhodospiraceae</taxon>
        <taxon>Thioalkalivibrio</taxon>
    </lineage>
</organism>
<dbReference type="KEGG" id="tgr:Tgr7_1466"/>
<keyword evidence="11 18" id="KW-0479">Metal-binding</keyword>
<dbReference type="Gene3D" id="1.20.1300.10">
    <property type="entry name" value="Fumarate reductase/succinate dehydrogenase, transmembrane subunit"/>
    <property type="match status" value="1"/>
</dbReference>